<reference evidence="1" key="1">
    <citation type="submission" date="2014-11" db="EMBL/GenBank/DDBJ databases">
        <authorList>
            <person name="Amaro Gonzalez C."/>
        </authorList>
    </citation>
    <scope>NUCLEOTIDE SEQUENCE</scope>
</reference>
<dbReference type="EMBL" id="GBXM01092397">
    <property type="protein sequence ID" value="JAH16180.1"/>
    <property type="molecule type" value="Transcribed_RNA"/>
</dbReference>
<protein>
    <submittedName>
        <fullName evidence="1">Uncharacterized protein</fullName>
    </submittedName>
</protein>
<proteinExistence type="predicted"/>
<dbReference type="EMBL" id="GBXM01089896">
    <property type="protein sequence ID" value="JAH18681.1"/>
    <property type="molecule type" value="Transcribed_RNA"/>
</dbReference>
<reference evidence="1" key="2">
    <citation type="journal article" date="2015" name="Fish Shellfish Immunol.">
        <title>Early steps in the European eel (Anguilla anguilla)-Vibrio vulnificus interaction in the gills: Role of the RtxA13 toxin.</title>
        <authorList>
            <person name="Callol A."/>
            <person name="Pajuelo D."/>
            <person name="Ebbesson L."/>
            <person name="Teles M."/>
            <person name="MacKenzie S."/>
            <person name="Amaro C."/>
        </authorList>
    </citation>
    <scope>NUCLEOTIDE SEQUENCE</scope>
</reference>
<name>A0A0E9QIJ7_ANGAN</name>
<sequence>MCICIHIHTYSIHRIIYPFYKRYIFKFTLLSIIINYYI</sequence>
<accession>A0A0E9QIJ7</accession>
<dbReference type="AlphaFoldDB" id="A0A0E9QIJ7"/>
<evidence type="ECO:0000313" key="1">
    <source>
        <dbReference type="EMBL" id="JAH16180.1"/>
    </source>
</evidence>
<dbReference type="EMBL" id="GBXM01063779">
    <property type="protein sequence ID" value="JAH44798.1"/>
    <property type="molecule type" value="Transcribed_RNA"/>
</dbReference>
<organism evidence="1">
    <name type="scientific">Anguilla anguilla</name>
    <name type="common">European freshwater eel</name>
    <name type="synonym">Muraena anguilla</name>
    <dbReference type="NCBI Taxonomy" id="7936"/>
    <lineage>
        <taxon>Eukaryota</taxon>
        <taxon>Metazoa</taxon>
        <taxon>Chordata</taxon>
        <taxon>Craniata</taxon>
        <taxon>Vertebrata</taxon>
        <taxon>Euteleostomi</taxon>
        <taxon>Actinopterygii</taxon>
        <taxon>Neopterygii</taxon>
        <taxon>Teleostei</taxon>
        <taxon>Anguilliformes</taxon>
        <taxon>Anguillidae</taxon>
        <taxon>Anguilla</taxon>
    </lineage>
</organism>